<dbReference type="PANTHER" id="PTHR32044">
    <property type="entry name" value="GLUCOMANNAN 4-BETA-MANNOSYLTRANSFERASE 9"/>
    <property type="match status" value="1"/>
</dbReference>
<evidence type="ECO:0000256" key="1">
    <source>
        <dbReference type="ARBA" id="ARBA00004653"/>
    </source>
</evidence>
<dbReference type="InterPro" id="IPR029044">
    <property type="entry name" value="Nucleotide-diphossugar_trans"/>
</dbReference>
<feature type="transmembrane region" description="Helical" evidence="9">
    <location>
        <begin position="314"/>
        <end position="333"/>
    </location>
</feature>
<feature type="transmembrane region" description="Helical" evidence="9">
    <location>
        <begin position="6"/>
        <end position="27"/>
    </location>
</feature>
<evidence type="ECO:0000256" key="6">
    <source>
        <dbReference type="ARBA" id="ARBA00023034"/>
    </source>
</evidence>
<feature type="transmembrane region" description="Helical" evidence="9">
    <location>
        <begin position="345"/>
        <end position="363"/>
    </location>
</feature>
<dbReference type="Pfam" id="PF13641">
    <property type="entry name" value="Glyco_tranf_2_3"/>
    <property type="match status" value="1"/>
</dbReference>
<dbReference type="SUPFAM" id="SSF53448">
    <property type="entry name" value="Nucleotide-diphospho-sugar transferases"/>
    <property type="match status" value="1"/>
</dbReference>
<dbReference type="RefSeq" id="WP_116014720.1">
    <property type="nucleotide sequence ID" value="NZ_QUOT01000001.1"/>
</dbReference>
<evidence type="ECO:0000256" key="7">
    <source>
        <dbReference type="ARBA" id="ARBA00023136"/>
    </source>
</evidence>
<keyword evidence="8" id="KW-0961">Cell wall biogenesis/degradation</keyword>
<dbReference type="PANTHER" id="PTHR32044:SF80">
    <property type="entry name" value="XYLOGLUCAN GLYCOSYLTRANSFERASE 2-RELATED"/>
    <property type="match status" value="1"/>
</dbReference>
<evidence type="ECO:0000256" key="2">
    <source>
        <dbReference type="ARBA" id="ARBA00022676"/>
    </source>
</evidence>
<evidence type="ECO:0000256" key="4">
    <source>
        <dbReference type="ARBA" id="ARBA00022692"/>
    </source>
</evidence>
<evidence type="ECO:0000256" key="3">
    <source>
        <dbReference type="ARBA" id="ARBA00022679"/>
    </source>
</evidence>
<comment type="caution">
    <text evidence="10">The sequence shown here is derived from an EMBL/GenBank/DDBJ whole genome shotgun (WGS) entry which is preliminary data.</text>
</comment>
<proteinExistence type="predicted"/>
<evidence type="ECO:0000313" key="10">
    <source>
        <dbReference type="EMBL" id="REL30427.1"/>
    </source>
</evidence>
<reference evidence="11" key="1">
    <citation type="submission" date="2018-08" db="EMBL/GenBank/DDBJ databases">
        <title>Thalassotalea euphylliae genome.</title>
        <authorList>
            <person name="Summers S."/>
            <person name="Rice S.A."/>
            <person name="Freckelton M.L."/>
            <person name="Nedved B.T."/>
            <person name="Hadfield M.G."/>
        </authorList>
    </citation>
    <scope>NUCLEOTIDE SEQUENCE [LARGE SCALE GENOMIC DNA]</scope>
    <source>
        <strain evidence="11">H3</strain>
    </source>
</reference>
<evidence type="ECO:0000256" key="9">
    <source>
        <dbReference type="SAM" id="Phobius"/>
    </source>
</evidence>
<dbReference type="GO" id="GO:0016757">
    <property type="term" value="F:glycosyltransferase activity"/>
    <property type="evidence" value="ECO:0007669"/>
    <property type="project" value="UniProtKB-KW"/>
</dbReference>
<evidence type="ECO:0000313" key="11">
    <source>
        <dbReference type="Proteomes" id="UP000256899"/>
    </source>
</evidence>
<keyword evidence="7 9" id="KW-0472">Membrane</keyword>
<keyword evidence="3 10" id="KW-0808">Transferase</keyword>
<protein>
    <submittedName>
        <fullName evidence="10">Glycosyltransferase</fullName>
    </submittedName>
</protein>
<feature type="transmembrane region" description="Helical" evidence="9">
    <location>
        <begin position="478"/>
        <end position="498"/>
    </location>
</feature>
<keyword evidence="11" id="KW-1185">Reference proteome</keyword>
<sequence length="507" mass="57625">MSLIAICVLVGHFILLLVLSLFGLHRLSMVFRRHKYRDKKPQITQKFDTLPSITVQIPLYNERLVAKRIVDAVADFDYPQDKLQIQIVDDSNDSTSDVIAERVGYHQQRGINIDHVQRTNRHGYKAGALKDAMETATGEFIAIFDADFLPEPDLLKNNIHYFYEDDIAMVQFRWEHLNKASSELTQTQAIMLDAHFSLEQQVRSASNKLFNFNGTAGIWRTKAIVDSGHWSADTLTEDLDLSYRAQLKGWRMLYLNDVGCAGEIPADINAFKSQQHRWAKGGVEVMLKMLPKVWCSSLPLKTKVEASFHLSNNLAYLIMLIDTLVFLIPTLWIRQAYDLYDVLWLDLPLLFLASASHLIYLFYGQVALGHSKLRAALRLPRLMLLGIQLATNNAKAGYEALRGERSEFVRTPKSGELVEGDEQQLSHTPTPETKAAKSNILSAKLYRAVAPRGALFEFAVAVVYGFVLIWAIANDHWFMAPFLLLLLLGFLTTSIHSMRSYQNHQQE</sequence>
<organism evidence="10 11">
    <name type="scientific">Thalassotalea euphylliae</name>
    <dbReference type="NCBI Taxonomy" id="1655234"/>
    <lineage>
        <taxon>Bacteria</taxon>
        <taxon>Pseudomonadati</taxon>
        <taxon>Pseudomonadota</taxon>
        <taxon>Gammaproteobacteria</taxon>
        <taxon>Alteromonadales</taxon>
        <taxon>Colwelliaceae</taxon>
        <taxon>Thalassotalea</taxon>
    </lineage>
</organism>
<keyword evidence="2" id="KW-0328">Glycosyltransferase</keyword>
<keyword evidence="4 9" id="KW-0812">Transmembrane</keyword>
<dbReference type="AlphaFoldDB" id="A0A3E0U1F2"/>
<dbReference type="FunFam" id="3.90.550.10:FF:000057">
    <property type="entry name" value="Glycosyltransferase-like protein, family 2"/>
    <property type="match status" value="1"/>
</dbReference>
<dbReference type="EMBL" id="QUOT01000001">
    <property type="protein sequence ID" value="REL30427.1"/>
    <property type="molecule type" value="Genomic_DNA"/>
</dbReference>
<keyword evidence="5 9" id="KW-1133">Transmembrane helix</keyword>
<name>A0A3E0U1F2_9GAMM</name>
<comment type="subcellular location">
    <subcellularLocation>
        <location evidence="1">Golgi apparatus membrane</location>
        <topology evidence="1">Multi-pass membrane protein</topology>
    </subcellularLocation>
</comment>
<evidence type="ECO:0000256" key="5">
    <source>
        <dbReference type="ARBA" id="ARBA00022989"/>
    </source>
</evidence>
<dbReference type="Proteomes" id="UP000256899">
    <property type="component" value="Unassembled WGS sequence"/>
</dbReference>
<evidence type="ECO:0000256" key="8">
    <source>
        <dbReference type="ARBA" id="ARBA00023316"/>
    </source>
</evidence>
<dbReference type="Gene3D" id="3.90.550.10">
    <property type="entry name" value="Spore Coat Polysaccharide Biosynthesis Protein SpsA, Chain A"/>
    <property type="match status" value="1"/>
</dbReference>
<gene>
    <name evidence="10" type="ORF">DXX94_06740</name>
</gene>
<accession>A0A3E0U1F2</accession>
<dbReference type="GO" id="GO:0071555">
    <property type="term" value="P:cell wall organization"/>
    <property type="evidence" value="ECO:0007669"/>
    <property type="project" value="UniProtKB-KW"/>
</dbReference>
<keyword evidence="6" id="KW-0333">Golgi apparatus</keyword>
<feature type="transmembrane region" description="Helical" evidence="9">
    <location>
        <begin position="454"/>
        <end position="472"/>
    </location>
</feature>